<evidence type="ECO:0000259" key="5">
    <source>
        <dbReference type="PROSITE" id="PS50977"/>
    </source>
</evidence>
<evidence type="ECO:0000256" key="4">
    <source>
        <dbReference type="PROSITE-ProRule" id="PRU00335"/>
    </source>
</evidence>
<dbReference type="SUPFAM" id="SSF46689">
    <property type="entry name" value="Homeodomain-like"/>
    <property type="match status" value="1"/>
</dbReference>
<dbReference type="InterPro" id="IPR001647">
    <property type="entry name" value="HTH_TetR"/>
</dbReference>
<keyword evidence="7" id="KW-1185">Reference proteome</keyword>
<organism evidence="6 7">
    <name type="scientific">Oleiphilus messinensis</name>
    <dbReference type="NCBI Taxonomy" id="141451"/>
    <lineage>
        <taxon>Bacteria</taxon>
        <taxon>Pseudomonadati</taxon>
        <taxon>Pseudomonadota</taxon>
        <taxon>Gammaproteobacteria</taxon>
        <taxon>Oceanospirillales</taxon>
        <taxon>Oleiphilaceae</taxon>
        <taxon>Oleiphilus</taxon>
    </lineage>
</organism>
<dbReference type="GO" id="GO:0000976">
    <property type="term" value="F:transcription cis-regulatory region binding"/>
    <property type="evidence" value="ECO:0007669"/>
    <property type="project" value="TreeGrafter"/>
</dbReference>
<feature type="DNA-binding region" description="H-T-H motif" evidence="4">
    <location>
        <begin position="38"/>
        <end position="57"/>
    </location>
</feature>
<dbReference type="PRINTS" id="PR00455">
    <property type="entry name" value="HTHTETR"/>
</dbReference>
<evidence type="ECO:0000256" key="1">
    <source>
        <dbReference type="ARBA" id="ARBA00023015"/>
    </source>
</evidence>
<dbReference type="PANTHER" id="PTHR30055">
    <property type="entry name" value="HTH-TYPE TRANSCRIPTIONAL REGULATOR RUTR"/>
    <property type="match status" value="1"/>
</dbReference>
<dbReference type="Gene3D" id="1.10.357.10">
    <property type="entry name" value="Tetracycline Repressor, domain 2"/>
    <property type="match status" value="1"/>
</dbReference>
<dbReference type="KEGG" id="ome:OLMES_5079"/>
<evidence type="ECO:0000256" key="3">
    <source>
        <dbReference type="ARBA" id="ARBA00023163"/>
    </source>
</evidence>
<evidence type="ECO:0000256" key="2">
    <source>
        <dbReference type="ARBA" id="ARBA00023125"/>
    </source>
</evidence>
<feature type="domain" description="HTH tetR-type" evidence="5">
    <location>
        <begin position="15"/>
        <end position="75"/>
    </location>
</feature>
<dbReference type="SUPFAM" id="SSF48498">
    <property type="entry name" value="Tetracyclin repressor-like, C-terminal domain"/>
    <property type="match status" value="1"/>
</dbReference>
<evidence type="ECO:0000313" key="7">
    <source>
        <dbReference type="Proteomes" id="UP000196027"/>
    </source>
</evidence>
<gene>
    <name evidence="6" type="ORF">OLMES_5079</name>
</gene>
<keyword evidence="3" id="KW-0804">Transcription</keyword>
<name>A0A1Y0II10_9GAMM</name>
<keyword evidence="1" id="KW-0805">Transcription regulation</keyword>
<protein>
    <submittedName>
        <fullName evidence="6">TetR family transcriptional regulator</fullName>
    </submittedName>
</protein>
<dbReference type="InterPro" id="IPR036271">
    <property type="entry name" value="Tet_transcr_reg_TetR-rel_C_sf"/>
</dbReference>
<dbReference type="InterPro" id="IPR009057">
    <property type="entry name" value="Homeodomain-like_sf"/>
</dbReference>
<dbReference type="Pfam" id="PF00440">
    <property type="entry name" value="TetR_N"/>
    <property type="match status" value="1"/>
</dbReference>
<dbReference type="Proteomes" id="UP000196027">
    <property type="component" value="Chromosome"/>
</dbReference>
<accession>A0A1Y0II10</accession>
<dbReference type="GO" id="GO:0003700">
    <property type="term" value="F:DNA-binding transcription factor activity"/>
    <property type="evidence" value="ECO:0007669"/>
    <property type="project" value="TreeGrafter"/>
</dbReference>
<keyword evidence="2 4" id="KW-0238">DNA-binding</keyword>
<dbReference type="RefSeq" id="WP_087463776.1">
    <property type="nucleotide sequence ID" value="NZ_CP021425.1"/>
</dbReference>
<sequence>MTQQKARTRTKYHVGNLAPQLLAAAREMLEEVGPFKLSLRAVSERVGVSSAAAYHHYANRIELISHLAAQGFRELGYALQTNDASLADPSEKLRQASLTYFTFARTNPALYQLMFGPEFSNADLIPELQIARDESFGELRKIIGAILHAAPDTPEVRRAALAGWSYTHGLASLVIHGVLNFPDETSTERYVDVTLKGFEDLFKTHFQNVK</sequence>
<dbReference type="AlphaFoldDB" id="A0A1Y0II10"/>
<reference evidence="6 7" key="1">
    <citation type="submission" date="2017-05" db="EMBL/GenBank/DDBJ databases">
        <title>Genomic insights into alkan degradation activity of Oleiphilus messinensis.</title>
        <authorList>
            <person name="Kozyavkin S.A."/>
            <person name="Slesarev A.I."/>
            <person name="Golyshin P.N."/>
            <person name="Korzhenkov A."/>
            <person name="Golyshina O.N."/>
            <person name="Toshchakov S.V."/>
        </authorList>
    </citation>
    <scope>NUCLEOTIDE SEQUENCE [LARGE SCALE GENOMIC DNA]</scope>
    <source>
        <strain evidence="6 7">ME102</strain>
    </source>
</reference>
<dbReference type="InterPro" id="IPR025996">
    <property type="entry name" value="MT1864/Rv1816-like_C"/>
</dbReference>
<proteinExistence type="predicted"/>
<dbReference type="PROSITE" id="PS50977">
    <property type="entry name" value="HTH_TETR_2"/>
    <property type="match status" value="1"/>
</dbReference>
<dbReference type="EMBL" id="CP021425">
    <property type="protein sequence ID" value="ARU59063.1"/>
    <property type="molecule type" value="Genomic_DNA"/>
</dbReference>
<dbReference type="InterPro" id="IPR050109">
    <property type="entry name" value="HTH-type_TetR-like_transc_reg"/>
</dbReference>
<dbReference type="Pfam" id="PF13305">
    <property type="entry name" value="TetR_C_33"/>
    <property type="match status" value="1"/>
</dbReference>
<dbReference type="PANTHER" id="PTHR30055:SF220">
    <property type="entry name" value="TETR-FAMILY REGULATORY PROTEIN"/>
    <property type="match status" value="1"/>
</dbReference>
<evidence type="ECO:0000313" key="6">
    <source>
        <dbReference type="EMBL" id="ARU59063.1"/>
    </source>
</evidence>
<dbReference type="OrthoDB" id="7223515at2"/>